<evidence type="ECO:0000313" key="8">
    <source>
        <dbReference type="Proteomes" id="UP000219439"/>
    </source>
</evidence>
<evidence type="ECO:0000256" key="4">
    <source>
        <dbReference type="RuleBase" id="RU003557"/>
    </source>
</evidence>
<proteinExistence type="inferred from homology"/>
<dbReference type="Pfam" id="PF00108">
    <property type="entry name" value="Thiolase_N"/>
    <property type="match status" value="1"/>
</dbReference>
<dbReference type="Gene3D" id="3.40.47.10">
    <property type="match status" value="1"/>
</dbReference>
<evidence type="ECO:0000259" key="6">
    <source>
        <dbReference type="Pfam" id="PF02803"/>
    </source>
</evidence>
<evidence type="ECO:0000256" key="1">
    <source>
        <dbReference type="ARBA" id="ARBA00010982"/>
    </source>
</evidence>
<dbReference type="InterPro" id="IPR016039">
    <property type="entry name" value="Thiolase-like"/>
</dbReference>
<name>A0A285PIU9_9HYPH</name>
<feature type="domain" description="Thiolase N-terminal" evidence="5">
    <location>
        <begin position="6"/>
        <end position="242"/>
    </location>
</feature>
<dbReference type="OrthoDB" id="7838428at2"/>
<dbReference type="PROSITE" id="PS00737">
    <property type="entry name" value="THIOLASE_2"/>
    <property type="match status" value="1"/>
</dbReference>
<dbReference type="InterPro" id="IPR002155">
    <property type="entry name" value="Thiolase"/>
</dbReference>
<dbReference type="SUPFAM" id="SSF53901">
    <property type="entry name" value="Thiolase-like"/>
    <property type="match status" value="1"/>
</dbReference>
<gene>
    <name evidence="7" type="ORF">SAMN06265368_4769</name>
</gene>
<dbReference type="InterPro" id="IPR020613">
    <property type="entry name" value="Thiolase_CS"/>
</dbReference>
<evidence type="ECO:0000259" key="5">
    <source>
        <dbReference type="Pfam" id="PF00108"/>
    </source>
</evidence>
<dbReference type="InterPro" id="IPR020617">
    <property type="entry name" value="Thiolase_C"/>
</dbReference>
<evidence type="ECO:0000256" key="3">
    <source>
        <dbReference type="ARBA" id="ARBA00023315"/>
    </source>
</evidence>
<dbReference type="PANTHER" id="PTHR18919">
    <property type="entry name" value="ACETYL-COA C-ACYLTRANSFERASE"/>
    <property type="match status" value="1"/>
</dbReference>
<organism evidence="7 8">
    <name type="scientific">Cohaesibacter gelatinilyticus</name>
    <dbReference type="NCBI Taxonomy" id="372072"/>
    <lineage>
        <taxon>Bacteria</taxon>
        <taxon>Pseudomonadati</taxon>
        <taxon>Pseudomonadota</taxon>
        <taxon>Alphaproteobacteria</taxon>
        <taxon>Hyphomicrobiales</taxon>
        <taxon>Cohaesibacteraceae</taxon>
    </lineage>
</organism>
<evidence type="ECO:0000313" key="7">
    <source>
        <dbReference type="EMBL" id="SNZ21644.1"/>
    </source>
</evidence>
<keyword evidence="3 4" id="KW-0012">Acyltransferase</keyword>
<dbReference type="PIRSF" id="PIRSF000429">
    <property type="entry name" value="Ac-CoA_Ac_transf"/>
    <property type="match status" value="1"/>
</dbReference>
<reference evidence="7 8" key="1">
    <citation type="submission" date="2017-09" db="EMBL/GenBank/DDBJ databases">
        <authorList>
            <person name="Ehlers B."/>
            <person name="Leendertz F.H."/>
        </authorList>
    </citation>
    <scope>NUCLEOTIDE SEQUENCE [LARGE SCALE GENOMIC DNA]</scope>
    <source>
        <strain evidence="7 8">DSM 18289</strain>
    </source>
</reference>
<dbReference type="Pfam" id="PF02803">
    <property type="entry name" value="Thiolase_C"/>
    <property type="match status" value="1"/>
</dbReference>
<keyword evidence="2 4" id="KW-0808">Transferase</keyword>
<evidence type="ECO:0000256" key="2">
    <source>
        <dbReference type="ARBA" id="ARBA00022679"/>
    </source>
</evidence>
<dbReference type="RefSeq" id="WP_097156022.1">
    <property type="nucleotide sequence ID" value="NZ_OBEL01000010.1"/>
</dbReference>
<dbReference type="CDD" id="cd00751">
    <property type="entry name" value="thiolase"/>
    <property type="match status" value="1"/>
</dbReference>
<dbReference type="AlphaFoldDB" id="A0A285PIU9"/>
<dbReference type="NCBIfam" id="TIGR01930">
    <property type="entry name" value="AcCoA-C-Actrans"/>
    <property type="match status" value="1"/>
</dbReference>
<feature type="domain" description="Thiolase C-terminal" evidence="6">
    <location>
        <begin position="254"/>
        <end position="367"/>
    </location>
</feature>
<dbReference type="InterPro" id="IPR020616">
    <property type="entry name" value="Thiolase_N"/>
</dbReference>
<protein>
    <submittedName>
        <fullName evidence="7">Acetyl-CoA C-acetyltransferase</fullName>
    </submittedName>
</protein>
<dbReference type="PANTHER" id="PTHR18919:SF107">
    <property type="entry name" value="ACETYL-COA ACETYLTRANSFERASE, CYTOSOLIC"/>
    <property type="match status" value="1"/>
</dbReference>
<dbReference type="Proteomes" id="UP000219439">
    <property type="component" value="Unassembled WGS sequence"/>
</dbReference>
<dbReference type="EMBL" id="OBEL01000010">
    <property type="protein sequence ID" value="SNZ21644.1"/>
    <property type="molecule type" value="Genomic_DNA"/>
</dbReference>
<comment type="similarity">
    <text evidence="1 4">Belongs to the thiolase-like superfamily. Thiolase family.</text>
</comment>
<dbReference type="GO" id="GO:0003988">
    <property type="term" value="F:acetyl-CoA C-acyltransferase activity"/>
    <property type="evidence" value="ECO:0007669"/>
    <property type="project" value="UniProtKB-ARBA"/>
</dbReference>
<sequence length="370" mass="39014">MSRCSILAARRTAVVPRNGVFKDMALQDLAQPVIAQLLKDAALSPNHIDELIVANAVGPGGNPARLCALASDLPQTVAGLTIDRQCVGGLDAVLLAKSLIQSGQCNIVIAGGVESYSRRPLRYHTFSDGSAPQAYEQAPFTPWPDRDPLMSQAAQTLAEYLNISQAQQDAWAMESHRRASATPSDFLEDEIVLLAGQSRDKFTRSLTSRHCQKAKGICGTITAANMAVAADAAAFLIIANEDIARGYTGQKIEILEGASLGDDPQMPGLAPVSAMEQALRKSRLTIADIDHAEIMEAFAVQAIACQQKSGLDAKKVNRYGGALARGHPIGASGAILATRLYHILRRDRGIGLTAIAAAGGLGTALIAKSA</sequence>
<keyword evidence="8" id="KW-1185">Reference proteome</keyword>
<accession>A0A285PIU9</accession>